<feature type="compositionally biased region" description="Basic and acidic residues" evidence="6">
    <location>
        <begin position="320"/>
        <end position="348"/>
    </location>
</feature>
<dbReference type="Proteomes" id="UP000008311">
    <property type="component" value="Unassembled WGS sequence"/>
</dbReference>
<dbReference type="CDD" id="cd17870">
    <property type="entry name" value="GPN1"/>
    <property type="match status" value="1"/>
</dbReference>
<feature type="domain" description="AAA+ ATPase" evidence="7">
    <location>
        <begin position="62"/>
        <end position="201"/>
    </location>
</feature>
<dbReference type="OrthoDB" id="243313at2759"/>
<keyword evidence="5" id="KW-0963">Cytoplasm</keyword>
<dbReference type="PANTHER" id="PTHR21231:SF8">
    <property type="entry name" value="GPN-LOOP GTPASE 1"/>
    <property type="match status" value="1"/>
</dbReference>
<keyword evidence="4 5" id="KW-0342">GTP-binding</keyword>
<evidence type="ECO:0000313" key="8">
    <source>
        <dbReference type="EMBL" id="EEF50221.1"/>
    </source>
</evidence>
<evidence type="ECO:0000256" key="2">
    <source>
        <dbReference type="ARBA" id="ARBA00022741"/>
    </source>
</evidence>
<accession>B9REL8</accession>
<evidence type="ECO:0000256" key="6">
    <source>
        <dbReference type="SAM" id="MobiDB-lite"/>
    </source>
</evidence>
<protein>
    <recommendedName>
        <fullName evidence="5">GPN-loop GTPase</fullName>
        <ecNumber evidence="5">3.6.5.-</ecNumber>
    </recommendedName>
</protein>
<evidence type="ECO:0000256" key="4">
    <source>
        <dbReference type="ARBA" id="ARBA00023134"/>
    </source>
</evidence>
<feature type="region of interest" description="Disordered" evidence="6">
    <location>
        <begin position="320"/>
        <end position="407"/>
    </location>
</feature>
<sequence length="407" mass="45795">MDIDTEFDKMNIKSADEGLSMQLDSKGALGEKEELSESMDKLNIKQSPSEQAGSSSITFKRKPVVIIVVGMAGSGKTTFLHRLISHTQATNIRGYVLNLDPAVMTLPFGANIDIRDTVRYKEVMKQFNLGPNGGILTSLNLFATKFDEVVSVIEKRANQLDYVLVDTPGQIEIFTWSASGAIITEAFASTFPTVIAYVVDTPRSSSPTTFMSNMLYACSILYKTRLPLVLAFNKTDVAQHQFALEWMEDFEAFQAAVSSDHSYSSTLTQSLSLVLDEFYKNLKSVGVSAVSGAGMEAFFKAVEASAEEYMETYKAELDKRREEKQRLEDERRRESMERLRKDMEKSKGETVVLSTGLKDKEASRDAMMDEEEEEEEDDDLERYTEDEDVIDEDEDEDEDEEVGRFSF</sequence>
<dbReference type="GO" id="GO:0005525">
    <property type="term" value="F:GTP binding"/>
    <property type="evidence" value="ECO:0007669"/>
    <property type="project" value="UniProtKB-KW"/>
</dbReference>
<dbReference type="SMART" id="SM00382">
    <property type="entry name" value="AAA"/>
    <property type="match status" value="1"/>
</dbReference>
<keyword evidence="2 5" id="KW-0547">Nucleotide-binding</keyword>
<dbReference type="OMA" id="MIIVFNK"/>
<dbReference type="InterPro" id="IPR027417">
    <property type="entry name" value="P-loop_NTPase"/>
</dbReference>
<dbReference type="GO" id="GO:0005737">
    <property type="term" value="C:cytoplasm"/>
    <property type="evidence" value="ECO:0007669"/>
    <property type="project" value="UniProtKB-SubCell"/>
</dbReference>
<dbReference type="GO" id="GO:0005634">
    <property type="term" value="C:nucleus"/>
    <property type="evidence" value="ECO:0007669"/>
    <property type="project" value="UniProtKB-SubCell"/>
</dbReference>
<dbReference type="Pfam" id="PF03029">
    <property type="entry name" value="ATP_bind_1"/>
    <property type="match status" value="1"/>
</dbReference>
<dbReference type="PANTHER" id="PTHR21231">
    <property type="entry name" value="XPA-BINDING PROTEIN 1-RELATED"/>
    <property type="match status" value="1"/>
</dbReference>
<keyword evidence="3 5" id="KW-0378">Hydrolase</keyword>
<dbReference type="FunCoup" id="B9REL8">
    <property type="interactions" value="2684"/>
</dbReference>
<feature type="compositionally biased region" description="Polar residues" evidence="6">
    <location>
        <begin position="44"/>
        <end position="55"/>
    </location>
</feature>
<dbReference type="eggNOG" id="KOG1532">
    <property type="taxonomic scope" value="Eukaryota"/>
</dbReference>
<comment type="subunit">
    <text evidence="5">Binds to RNA polymerase II.</text>
</comment>
<name>B9REL8_RICCO</name>
<dbReference type="FunFam" id="3.40.50.300:FF:000817">
    <property type="entry name" value="GPN-loop GTPase 1"/>
    <property type="match status" value="1"/>
</dbReference>
<proteinExistence type="inferred from homology"/>
<dbReference type="InterPro" id="IPR003593">
    <property type="entry name" value="AAA+_ATPase"/>
</dbReference>
<feature type="compositionally biased region" description="Acidic residues" evidence="6">
    <location>
        <begin position="368"/>
        <end position="401"/>
    </location>
</feature>
<dbReference type="Gene3D" id="3.40.50.300">
    <property type="entry name" value="P-loop containing nucleotide triphosphate hydrolases"/>
    <property type="match status" value="1"/>
</dbReference>
<dbReference type="STRING" id="3988.B9REL8"/>
<evidence type="ECO:0000313" key="9">
    <source>
        <dbReference type="Proteomes" id="UP000008311"/>
    </source>
</evidence>
<dbReference type="EMBL" id="EQ973776">
    <property type="protein sequence ID" value="EEF50221.1"/>
    <property type="molecule type" value="Genomic_DNA"/>
</dbReference>
<dbReference type="InterPro" id="IPR030230">
    <property type="entry name" value="Gpn1/Npa3/XAB1"/>
</dbReference>
<feature type="region of interest" description="Disordered" evidence="6">
    <location>
        <begin position="26"/>
        <end position="55"/>
    </location>
</feature>
<dbReference type="GO" id="GO:0003924">
    <property type="term" value="F:GTPase activity"/>
    <property type="evidence" value="ECO:0000318"/>
    <property type="project" value="GO_Central"/>
</dbReference>
<feature type="compositionally biased region" description="Basic and acidic residues" evidence="6">
    <location>
        <begin position="29"/>
        <end position="43"/>
    </location>
</feature>
<dbReference type="InParanoid" id="B9REL8"/>
<comment type="similarity">
    <text evidence="1 5">Belongs to the GPN-loop GTPase family.</text>
</comment>
<feature type="compositionally biased region" description="Basic and acidic residues" evidence="6">
    <location>
        <begin position="357"/>
        <end position="367"/>
    </location>
</feature>
<evidence type="ECO:0000256" key="5">
    <source>
        <dbReference type="RuleBase" id="RU365059"/>
    </source>
</evidence>
<dbReference type="EC" id="3.6.5.-" evidence="5"/>
<evidence type="ECO:0000259" key="7">
    <source>
        <dbReference type="SMART" id="SM00382"/>
    </source>
</evidence>
<dbReference type="InterPro" id="IPR004130">
    <property type="entry name" value="Gpn"/>
</dbReference>
<keyword evidence="9" id="KW-1185">Reference proteome</keyword>
<evidence type="ECO:0000256" key="1">
    <source>
        <dbReference type="ARBA" id="ARBA00005290"/>
    </source>
</evidence>
<dbReference type="AlphaFoldDB" id="B9REL8"/>
<comment type="function">
    <text evidence="5">Small GTPase required for proper nuclear import of RNA polymerase II (RNAPII). May act at an RNAP assembly step prior to nuclear import.</text>
</comment>
<reference evidence="9" key="1">
    <citation type="journal article" date="2010" name="Nat. Biotechnol.">
        <title>Draft genome sequence of the oilseed species Ricinus communis.</title>
        <authorList>
            <person name="Chan A.P."/>
            <person name="Crabtree J."/>
            <person name="Zhao Q."/>
            <person name="Lorenzi H."/>
            <person name="Orvis J."/>
            <person name="Puiu D."/>
            <person name="Melake-Berhan A."/>
            <person name="Jones K.M."/>
            <person name="Redman J."/>
            <person name="Chen G."/>
            <person name="Cahoon E.B."/>
            <person name="Gedil M."/>
            <person name="Stanke M."/>
            <person name="Haas B.J."/>
            <person name="Wortman J.R."/>
            <person name="Fraser-Liggett C.M."/>
            <person name="Ravel J."/>
            <person name="Rabinowicz P.D."/>
        </authorList>
    </citation>
    <scope>NUCLEOTIDE SEQUENCE [LARGE SCALE GENOMIC DNA]</scope>
    <source>
        <strain evidence="9">cv. Hale</strain>
    </source>
</reference>
<evidence type="ECO:0000256" key="3">
    <source>
        <dbReference type="ARBA" id="ARBA00022801"/>
    </source>
</evidence>
<dbReference type="KEGG" id="rcu:8289312"/>
<organism evidence="8 9">
    <name type="scientific">Ricinus communis</name>
    <name type="common">Castor bean</name>
    <dbReference type="NCBI Taxonomy" id="3988"/>
    <lineage>
        <taxon>Eukaryota</taxon>
        <taxon>Viridiplantae</taxon>
        <taxon>Streptophyta</taxon>
        <taxon>Embryophyta</taxon>
        <taxon>Tracheophyta</taxon>
        <taxon>Spermatophyta</taxon>
        <taxon>Magnoliopsida</taxon>
        <taxon>eudicotyledons</taxon>
        <taxon>Gunneridae</taxon>
        <taxon>Pentapetalae</taxon>
        <taxon>rosids</taxon>
        <taxon>fabids</taxon>
        <taxon>Malpighiales</taxon>
        <taxon>Euphorbiaceae</taxon>
        <taxon>Acalyphoideae</taxon>
        <taxon>Acalypheae</taxon>
        <taxon>Ricinus</taxon>
    </lineage>
</organism>
<comment type="subcellular location">
    <subcellularLocation>
        <location evidence="5">Cytoplasm</location>
    </subcellularLocation>
    <subcellularLocation>
        <location evidence="5">Nucleus</location>
    </subcellularLocation>
</comment>
<gene>
    <name evidence="8" type="ORF">RCOM_1775060</name>
</gene>
<dbReference type="SUPFAM" id="SSF52540">
    <property type="entry name" value="P-loop containing nucleoside triphosphate hydrolases"/>
    <property type="match status" value="1"/>
</dbReference>